<comment type="caution">
    <text evidence="3">The sequence shown here is derived from an EMBL/GenBank/DDBJ whole genome shotgun (WGS) entry which is preliminary data.</text>
</comment>
<accession>A0A835C8N2</accession>
<dbReference type="AlphaFoldDB" id="A0A835C8N2"/>
<dbReference type="OrthoDB" id="5985073at2759"/>
<dbReference type="PROSITE" id="PS51782">
    <property type="entry name" value="LYSM"/>
    <property type="match status" value="1"/>
</dbReference>
<dbReference type="Proteomes" id="UP000636709">
    <property type="component" value="Unassembled WGS sequence"/>
</dbReference>
<evidence type="ECO:0000313" key="4">
    <source>
        <dbReference type="Proteomes" id="UP000636709"/>
    </source>
</evidence>
<keyword evidence="1" id="KW-0732">Signal</keyword>
<sequence length="114" mass="11394">MARADLRAMAGMAAILLLLVASTAALGDGAAQPAAAGPGAGGDEAATSAGWLPAAAATKVRCTRWHAVSPGDTCYSVAKGAGLTVSLLRALNKYLNCAAVQNWRRLCVAGVDVN</sequence>
<evidence type="ECO:0000313" key="3">
    <source>
        <dbReference type="EMBL" id="KAF8715872.1"/>
    </source>
</evidence>
<dbReference type="CDD" id="cd00118">
    <property type="entry name" value="LysM"/>
    <property type="match status" value="1"/>
</dbReference>
<name>A0A835C8N2_9POAL</name>
<proteinExistence type="predicted"/>
<dbReference type="InterPro" id="IPR036779">
    <property type="entry name" value="LysM_dom_sf"/>
</dbReference>
<reference evidence="3" key="1">
    <citation type="submission" date="2020-07" db="EMBL/GenBank/DDBJ databases">
        <title>Genome sequence and genetic diversity analysis of an under-domesticated orphan crop, white fonio (Digitaria exilis).</title>
        <authorList>
            <person name="Bennetzen J.L."/>
            <person name="Chen S."/>
            <person name="Ma X."/>
            <person name="Wang X."/>
            <person name="Yssel A.E.J."/>
            <person name="Chaluvadi S.R."/>
            <person name="Johnson M."/>
            <person name="Gangashetty P."/>
            <person name="Hamidou F."/>
            <person name="Sanogo M.D."/>
            <person name="Zwaenepoel A."/>
            <person name="Wallace J."/>
            <person name="Van De Peer Y."/>
            <person name="Van Deynze A."/>
        </authorList>
    </citation>
    <scope>NUCLEOTIDE SEQUENCE</scope>
    <source>
        <tissue evidence="3">Leaves</tissue>
    </source>
</reference>
<dbReference type="Gene3D" id="3.10.350.10">
    <property type="entry name" value="LysM domain"/>
    <property type="match status" value="1"/>
</dbReference>
<organism evidence="3 4">
    <name type="scientific">Digitaria exilis</name>
    <dbReference type="NCBI Taxonomy" id="1010633"/>
    <lineage>
        <taxon>Eukaryota</taxon>
        <taxon>Viridiplantae</taxon>
        <taxon>Streptophyta</taxon>
        <taxon>Embryophyta</taxon>
        <taxon>Tracheophyta</taxon>
        <taxon>Spermatophyta</taxon>
        <taxon>Magnoliopsida</taxon>
        <taxon>Liliopsida</taxon>
        <taxon>Poales</taxon>
        <taxon>Poaceae</taxon>
        <taxon>PACMAD clade</taxon>
        <taxon>Panicoideae</taxon>
        <taxon>Panicodae</taxon>
        <taxon>Paniceae</taxon>
        <taxon>Anthephorinae</taxon>
        <taxon>Digitaria</taxon>
    </lineage>
</organism>
<protein>
    <recommendedName>
        <fullName evidence="2">LysM domain-containing protein</fullName>
    </recommendedName>
</protein>
<dbReference type="InterPro" id="IPR018392">
    <property type="entry name" value="LysM"/>
</dbReference>
<dbReference type="EMBL" id="JACEFO010001730">
    <property type="protein sequence ID" value="KAF8715872.1"/>
    <property type="molecule type" value="Genomic_DNA"/>
</dbReference>
<feature type="chain" id="PRO_5032464794" description="LysM domain-containing protein" evidence="1">
    <location>
        <begin position="26"/>
        <end position="114"/>
    </location>
</feature>
<feature type="signal peptide" evidence="1">
    <location>
        <begin position="1"/>
        <end position="25"/>
    </location>
</feature>
<feature type="domain" description="LysM" evidence="2">
    <location>
        <begin position="64"/>
        <end position="108"/>
    </location>
</feature>
<evidence type="ECO:0000259" key="2">
    <source>
        <dbReference type="PROSITE" id="PS51782"/>
    </source>
</evidence>
<keyword evidence="4" id="KW-1185">Reference proteome</keyword>
<gene>
    <name evidence="3" type="ORF">HU200_026830</name>
</gene>
<dbReference type="Pfam" id="PF01476">
    <property type="entry name" value="LysM"/>
    <property type="match status" value="1"/>
</dbReference>
<evidence type="ECO:0000256" key="1">
    <source>
        <dbReference type="SAM" id="SignalP"/>
    </source>
</evidence>
<dbReference type="SUPFAM" id="SSF54106">
    <property type="entry name" value="LysM domain"/>
    <property type="match status" value="1"/>
</dbReference>